<dbReference type="GO" id="GO:0016811">
    <property type="term" value="F:hydrolase activity, acting on carbon-nitrogen (but not peptide) bonds, in linear amides"/>
    <property type="evidence" value="ECO:0007669"/>
    <property type="project" value="InterPro"/>
</dbReference>
<dbReference type="SUPFAM" id="SSF51556">
    <property type="entry name" value="Metallo-dependent hydrolases"/>
    <property type="match status" value="1"/>
</dbReference>
<proteinExistence type="predicted"/>
<accession>A0A2A7S0K1</accession>
<dbReference type="InterPro" id="IPR011059">
    <property type="entry name" value="Metal-dep_hydrolase_composite"/>
</dbReference>
<dbReference type="AlphaFoldDB" id="A0A2A7S0K1"/>
<dbReference type="Proteomes" id="UP000220629">
    <property type="component" value="Unassembled WGS sequence"/>
</dbReference>
<name>A0A2A7S0K1_BURGA</name>
<dbReference type="InterPro" id="IPR023100">
    <property type="entry name" value="D-aminoacylase_insert_dom_sf"/>
</dbReference>
<dbReference type="Gene3D" id="3.20.20.140">
    <property type="entry name" value="Metal-dependent hydrolases"/>
    <property type="match status" value="1"/>
</dbReference>
<dbReference type="PANTHER" id="PTHR11647:SF1">
    <property type="entry name" value="COLLAPSIN RESPONSE MEDIATOR PROTEIN"/>
    <property type="match status" value="1"/>
</dbReference>
<dbReference type="EMBL" id="PDDY01000004">
    <property type="protein sequence ID" value="PEH36949.1"/>
    <property type="molecule type" value="Genomic_DNA"/>
</dbReference>
<dbReference type="InterPro" id="IPR013108">
    <property type="entry name" value="Amidohydro_3"/>
</dbReference>
<sequence>MHSHPEAADTLIVGALLIDGTGAAPVQRDVAIRGERIVAIGNLSNWLAEAVIEADGLVLAPGFIDVHTHDDTHVIRAPQMLPKISQGVTTVVVGNCGISASPVTLRGEPPDPMNLLGDREAFRYPSFAAYVEALGAAQPAVNVAALVGHTALRNNQMDRLDRAASGEEIAAMRAQLEEALDNGALGLSSGLAYGSAFAAPVEEVMALAEPLARAGALYTTHMRTEFDAILDAMEEAYRVGRHARVPVVISHLKCAGPSNWGRSAEVLDSLERARRIQPVGCDCYPYSRSSSTLDLKQVTGDIEITITWSEPHPEMAGKKIAAIAAEWGVSEQEAGRRLQPAGAVYHNMSEDDVRRILSHPATMVGSDGLPNDPLPHPRLWGAFPRVLGHYARDEQLLPLEEAVRKMSSLTARRLGLDGRGEVQVGYQADLVLFDPATVIDLASFEQPQQAARGIHAVWVNGALSYRDGASTGARAGRFVPRGTRRAEDAAF</sequence>
<dbReference type="PANTHER" id="PTHR11647">
    <property type="entry name" value="HYDRANTOINASE/DIHYDROPYRIMIDINASE FAMILY MEMBER"/>
    <property type="match status" value="1"/>
</dbReference>
<protein>
    <submittedName>
        <fullName evidence="1">D-aminoacylase</fullName>
    </submittedName>
</protein>
<dbReference type="InterPro" id="IPR032466">
    <property type="entry name" value="Metal_Hydrolase"/>
</dbReference>
<comment type="caution">
    <text evidence="1">The sequence shown here is derived from an EMBL/GenBank/DDBJ whole genome shotgun (WGS) entry which is preliminary data.</text>
</comment>
<dbReference type="Gene3D" id="2.30.40.10">
    <property type="entry name" value="Urease, subunit C, domain 1"/>
    <property type="match status" value="1"/>
</dbReference>
<dbReference type="RefSeq" id="WP_098153601.1">
    <property type="nucleotide sequence ID" value="NZ_CADEQC010000002.1"/>
</dbReference>
<reference evidence="2" key="1">
    <citation type="submission" date="2017-09" db="EMBL/GenBank/DDBJ databases">
        <title>FDA dAtabase for Regulatory Grade micrObial Sequences (FDA-ARGOS): Supporting development and validation of Infectious Disease Dx tests.</title>
        <authorList>
            <person name="Minogue T."/>
            <person name="Wolcott M."/>
            <person name="Wasieloski L."/>
            <person name="Aguilar W."/>
            <person name="Moore D."/>
            <person name="Tallon L."/>
            <person name="Sadzewicz L."/>
            <person name="Ott S."/>
            <person name="Zhao X."/>
            <person name="Nagaraj S."/>
            <person name="Vavikolanu K."/>
            <person name="Aluvathingal J."/>
            <person name="Nadendla S."/>
            <person name="Sichtig H."/>
        </authorList>
    </citation>
    <scope>NUCLEOTIDE SEQUENCE [LARGE SCALE GENOMIC DNA]</scope>
    <source>
        <strain evidence="2">FDAARGOS_390</strain>
    </source>
</reference>
<dbReference type="CDD" id="cd01297">
    <property type="entry name" value="D-aminoacylase"/>
    <property type="match status" value="1"/>
</dbReference>
<dbReference type="InterPro" id="IPR050378">
    <property type="entry name" value="Metallo-dep_Hydrolases_sf"/>
</dbReference>
<dbReference type="Pfam" id="PF07969">
    <property type="entry name" value="Amidohydro_3"/>
    <property type="match status" value="1"/>
</dbReference>
<organism evidence="1 2">
    <name type="scientific">Burkholderia gladioli</name>
    <name type="common">Pseudomonas marginata</name>
    <name type="synonym">Phytomonas marginata</name>
    <dbReference type="NCBI Taxonomy" id="28095"/>
    <lineage>
        <taxon>Bacteria</taxon>
        <taxon>Pseudomonadati</taxon>
        <taxon>Pseudomonadota</taxon>
        <taxon>Betaproteobacteria</taxon>
        <taxon>Burkholderiales</taxon>
        <taxon>Burkholderiaceae</taxon>
        <taxon>Burkholderia</taxon>
    </lineage>
</organism>
<evidence type="ECO:0000313" key="2">
    <source>
        <dbReference type="Proteomes" id="UP000220629"/>
    </source>
</evidence>
<dbReference type="Gene3D" id="3.30.1490.130">
    <property type="entry name" value="D-aminoacylase. Domain 3"/>
    <property type="match status" value="1"/>
</dbReference>
<evidence type="ECO:0000313" key="1">
    <source>
        <dbReference type="EMBL" id="PEH36949.1"/>
    </source>
</evidence>
<dbReference type="SUPFAM" id="SSF51338">
    <property type="entry name" value="Composite domain of metallo-dependent hydrolases"/>
    <property type="match status" value="1"/>
</dbReference>
<gene>
    <name evidence="1" type="ORF">CRM94_20425</name>
</gene>